<dbReference type="InterPro" id="IPR008914">
    <property type="entry name" value="PEBP"/>
</dbReference>
<dbReference type="InterPro" id="IPR005247">
    <property type="entry name" value="YbhB_YbcL/LppC-like"/>
</dbReference>
<evidence type="ECO:0000313" key="3">
    <source>
        <dbReference type="Proteomes" id="UP000230154"/>
    </source>
</evidence>
<organism evidence="2 3">
    <name type="scientific">Candidatus Magasanikbacteria bacterium CG10_big_fil_rev_8_21_14_0_10_47_10</name>
    <dbReference type="NCBI Taxonomy" id="1974652"/>
    <lineage>
        <taxon>Bacteria</taxon>
        <taxon>Candidatus Magasanikiibacteriota</taxon>
    </lineage>
</organism>
<proteinExistence type="predicted"/>
<gene>
    <name evidence="2" type="ORF">COU35_03195</name>
</gene>
<feature type="region of interest" description="Disordered" evidence="1">
    <location>
        <begin position="79"/>
        <end position="99"/>
    </location>
</feature>
<dbReference type="Proteomes" id="UP000230154">
    <property type="component" value="Unassembled WGS sequence"/>
</dbReference>
<name>A0A2H0TQA0_9BACT</name>
<evidence type="ECO:0000313" key="2">
    <source>
        <dbReference type="EMBL" id="PIR74331.1"/>
    </source>
</evidence>
<dbReference type="CDD" id="cd00865">
    <property type="entry name" value="PEBP_bact_arch"/>
    <property type="match status" value="1"/>
</dbReference>
<dbReference type="SUPFAM" id="SSF49777">
    <property type="entry name" value="PEBP-like"/>
    <property type="match status" value="1"/>
</dbReference>
<sequence>MQLSSPAFSSNQSIPATYSCDGDNTSPELHINAIPENAQSLVLIMDDPDIPQEIKENRGIDVFDHWVLFNIAPQTTVLEQGSTAGTPGANGRGESAYTGPCPPTQYQPTEHRYFFKLYALDAMLNLPAGASKTDVEAAMEGHILEQAELIGTYDRS</sequence>
<dbReference type="EMBL" id="PFCB01000023">
    <property type="protein sequence ID" value="PIR74331.1"/>
    <property type="molecule type" value="Genomic_DNA"/>
</dbReference>
<protein>
    <submittedName>
        <fullName evidence="2">YbhB/YbcL family Raf kinase inhibitor-like protein</fullName>
    </submittedName>
</protein>
<dbReference type="PANTHER" id="PTHR30289">
    <property type="entry name" value="UNCHARACTERIZED PROTEIN YBCL-RELATED"/>
    <property type="match status" value="1"/>
</dbReference>
<dbReference type="Pfam" id="PF01161">
    <property type="entry name" value="PBP"/>
    <property type="match status" value="1"/>
</dbReference>
<dbReference type="NCBIfam" id="TIGR00481">
    <property type="entry name" value="YbhB/YbcL family Raf kinase inhibitor-like protein"/>
    <property type="match status" value="1"/>
</dbReference>
<feature type="region of interest" description="Disordered" evidence="1">
    <location>
        <begin position="1"/>
        <end position="21"/>
    </location>
</feature>
<dbReference type="InterPro" id="IPR036610">
    <property type="entry name" value="PEBP-like_sf"/>
</dbReference>
<reference evidence="3" key="1">
    <citation type="submission" date="2017-09" db="EMBL/GenBank/DDBJ databases">
        <title>Depth-based differentiation of microbial function through sediment-hosted aquifers and enrichment of novel symbionts in the deep terrestrial subsurface.</title>
        <authorList>
            <person name="Probst A.J."/>
            <person name="Ladd B."/>
            <person name="Jarett J.K."/>
            <person name="Geller-Mcgrath D.E."/>
            <person name="Sieber C.M.K."/>
            <person name="Emerson J.B."/>
            <person name="Anantharaman K."/>
            <person name="Thomas B.C."/>
            <person name="Malmstrom R."/>
            <person name="Stieglmeier M."/>
            <person name="Klingl A."/>
            <person name="Woyke T."/>
            <person name="Ryan C.M."/>
            <person name="Banfield J.F."/>
        </authorList>
    </citation>
    <scope>NUCLEOTIDE SEQUENCE [LARGE SCALE GENOMIC DNA]</scope>
</reference>
<dbReference type="Gene3D" id="3.90.280.10">
    <property type="entry name" value="PEBP-like"/>
    <property type="match status" value="1"/>
</dbReference>
<evidence type="ECO:0000256" key="1">
    <source>
        <dbReference type="SAM" id="MobiDB-lite"/>
    </source>
</evidence>
<dbReference type="PANTHER" id="PTHR30289:SF1">
    <property type="entry name" value="PEBP (PHOSPHATIDYLETHANOLAMINE-BINDING PROTEIN) FAMILY PROTEIN"/>
    <property type="match status" value="1"/>
</dbReference>
<dbReference type="AlphaFoldDB" id="A0A2H0TQA0"/>
<accession>A0A2H0TQA0</accession>
<comment type="caution">
    <text evidence="2">The sequence shown here is derived from an EMBL/GenBank/DDBJ whole genome shotgun (WGS) entry which is preliminary data.</text>
</comment>